<organism evidence="2 3">
    <name type="scientific">Nocardia pseudobrasiliensis</name>
    <dbReference type="NCBI Taxonomy" id="45979"/>
    <lineage>
        <taxon>Bacteria</taxon>
        <taxon>Bacillati</taxon>
        <taxon>Actinomycetota</taxon>
        <taxon>Actinomycetes</taxon>
        <taxon>Mycobacteriales</taxon>
        <taxon>Nocardiaceae</taxon>
        <taxon>Nocardia</taxon>
    </lineage>
</organism>
<dbReference type="Proteomes" id="UP000254869">
    <property type="component" value="Unassembled WGS sequence"/>
</dbReference>
<gene>
    <name evidence="2" type="ORF">DFR76_110153</name>
</gene>
<sequence>MVQHPRGLEPHDHLCWTFDQYDEFHSRAGEFLREGLSHGQQVWYVAAGEPQTLAGHLRHVDGWDAAVADRAARIVPLATAYASAPIVDPHAQVHAFAAAAGRARAAGFTGLRVAADCTPLVATDRHAAAFARYEHLVDHLMTTQPITGMCAYHRGRVAPRTLARLSCLHPNTNTPGGFRLFAGTDGAAALAGELDIATLTPLEDALADADPRPVDGQLTIDATEVGFLDHTTLLRLADHAARHHATLLLRTRWRGAARLVDLLELSGVRVEVAA</sequence>
<dbReference type="InterPro" id="IPR025847">
    <property type="entry name" value="MEDS_domain"/>
</dbReference>
<dbReference type="STRING" id="1210086.GCA_001613105_07170"/>
<name>A0A370HY73_9NOCA</name>
<keyword evidence="3" id="KW-1185">Reference proteome</keyword>
<accession>A0A370HY73</accession>
<reference evidence="2 3" key="1">
    <citation type="submission" date="2018-07" db="EMBL/GenBank/DDBJ databases">
        <title>Genomic Encyclopedia of Type Strains, Phase IV (KMG-IV): sequencing the most valuable type-strain genomes for metagenomic binning, comparative biology and taxonomic classification.</title>
        <authorList>
            <person name="Goeker M."/>
        </authorList>
    </citation>
    <scope>NUCLEOTIDE SEQUENCE [LARGE SCALE GENOMIC DNA]</scope>
    <source>
        <strain evidence="2 3">DSM 44290</strain>
    </source>
</reference>
<evidence type="ECO:0000313" key="2">
    <source>
        <dbReference type="EMBL" id="RDI63456.1"/>
    </source>
</evidence>
<dbReference type="EMBL" id="QQBC01000010">
    <property type="protein sequence ID" value="RDI63456.1"/>
    <property type="molecule type" value="Genomic_DNA"/>
</dbReference>
<evidence type="ECO:0000259" key="1">
    <source>
        <dbReference type="Pfam" id="PF14417"/>
    </source>
</evidence>
<protein>
    <submittedName>
        <fullName evidence="2">STAS domain-containing protein</fullName>
    </submittedName>
</protein>
<proteinExistence type="predicted"/>
<feature type="domain" description="MEDS" evidence="1">
    <location>
        <begin position="12"/>
        <end position="170"/>
    </location>
</feature>
<evidence type="ECO:0000313" key="3">
    <source>
        <dbReference type="Proteomes" id="UP000254869"/>
    </source>
</evidence>
<dbReference type="Pfam" id="PF14417">
    <property type="entry name" value="MEDS"/>
    <property type="match status" value="1"/>
</dbReference>
<dbReference type="AlphaFoldDB" id="A0A370HY73"/>
<comment type="caution">
    <text evidence="2">The sequence shown here is derived from an EMBL/GenBank/DDBJ whole genome shotgun (WGS) entry which is preliminary data.</text>
</comment>